<accession>A0AAJ0FJ30</accession>
<organism evidence="1 2">
    <name type="scientific">Phialemonium atrogriseum</name>
    <dbReference type="NCBI Taxonomy" id="1093897"/>
    <lineage>
        <taxon>Eukaryota</taxon>
        <taxon>Fungi</taxon>
        <taxon>Dikarya</taxon>
        <taxon>Ascomycota</taxon>
        <taxon>Pezizomycotina</taxon>
        <taxon>Sordariomycetes</taxon>
        <taxon>Sordariomycetidae</taxon>
        <taxon>Cephalothecales</taxon>
        <taxon>Cephalothecaceae</taxon>
        <taxon>Phialemonium</taxon>
    </lineage>
</organism>
<gene>
    <name evidence="1" type="ORF">QBC33DRAFT_460907</name>
</gene>
<dbReference type="AlphaFoldDB" id="A0AAJ0FJ30"/>
<sequence>AYCFTQSYRNFGFITTSLAKSNNSFLKTYSLLLQSDLPKVKVATARQTRDKAQLCKEKIIAAYTIIWQLYGRREWLGKLPLTVTW</sequence>
<reference evidence="1" key="1">
    <citation type="submission" date="2023-06" db="EMBL/GenBank/DDBJ databases">
        <title>Genome-scale phylogeny and comparative genomics of the fungal order Sordariales.</title>
        <authorList>
            <consortium name="Lawrence Berkeley National Laboratory"/>
            <person name="Hensen N."/>
            <person name="Bonometti L."/>
            <person name="Westerberg I."/>
            <person name="Brannstrom I.O."/>
            <person name="Guillou S."/>
            <person name="Cros-Aarteil S."/>
            <person name="Calhoun S."/>
            <person name="Haridas S."/>
            <person name="Kuo A."/>
            <person name="Mondo S."/>
            <person name="Pangilinan J."/>
            <person name="Riley R."/>
            <person name="Labutti K."/>
            <person name="Andreopoulos B."/>
            <person name="Lipzen A."/>
            <person name="Chen C."/>
            <person name="Yanf M."/>
            <person name="Daum C."/>
            <person name="Ng V."/>
            <person name="Clum A."/>
            <person name="Steindorff A."/>
            <person name="Ohm R."/>
            <person name="Martin F."/>
            <person name="Silar P."/>
            <person name="Natvig D."/>
            <person name="Lalanne C."/>
            <person name="Gautier V."/>
            <person name="Ament-Velasquez S.L."/>
            <person name="Kruys A."/>
            <person name="Hutchinson M.I."/>
            <person name="Powell A.J."/>
            <person name="Barry K."/>
            <person name="Miller A.N."/>
            <person name="Grigoriev I.V."/>
            <person name="Debuchy R."/>
            <person name="Gladieux P."/>
            <person name="Thoren M.H."/>
            <person name="Johannesson H."/>
        </authorList>
    </citation>
    <scope>NUCLEOTIDE SEQUENCE</scope>
    <source>
        <strain evidence="1">8032-3</strain>
    </source>
</reference>
<evidence type="ECO:0000313" key="2">
    <source>
        <dbReference type="Proteomes" id="UP001244011"/>
    </source>
</evidence>
<dbReference type="Proteomes" id="UP001244011">
    <property type="component" value="Unassembled WGS sequence"/>
</dbReference>
<dbReference type="EMBL" id="MU839034">
    <property type="protein sequence ID" value="KAK1762705.1"/>
    <property type="molecule type" value="Genomic_DNA"/>
</dbReference>
<protein>
    <submittedName>
        <fullName evidence="1">Uncharacterized protein</fullName>
    </submittedName>
</protein>
<feature type="non-terminal residue" evidence="1">
    <location>
        <position position="1"/>
    </location>
</feature>
<proteinExistence type="predicted"/>
<dbReference type="GeneID" id="85308200"/>
<name>A0AAJ0FJ30_9PEZI</name>
<comment type="caution">
    <text evidence="1">The sequence shown here is derived from an EMBL/GenBank/DDBJ whole genome shotgun (WGS) entry which is preliminary data.</text>
</comment>
<dbReference type="RefSeq" id="XP_060278918.1">
    <property type="nucleotide sequence ID" value="XM_060425013.1"/>
</dbReference>
<keyword evidence="2" id="KW-1185">Reference proteome</keyword>
<evidence type="ECO:0000313" key="1">
    <source>
        <dbReference type="EMBL" id="KAK1762705.1"/>
    </source>
</evidence>